<organism evidence="1 2">
    <name type="scientific">Prescottella agglutinans</name>
    <dbReference type="NCBI Taxonomy" id="1644129"/>
    <lineage>
        <taxon>Bacteria</taxon>
        <taxon>Bacillati</taxon>
        <taxon>Actinomycetota</taxon>
        <taxon>Actinomycetes</taxon>
        <taxon>Mycobacteriales</taxon>
        <taxon>Nocardiaceae</taxon>
        <taxon>Prescottella</taxon>
    </lineage>
</organism>
<name>A0ABT6MIX5_9NOCA</name>
<keyword evidence="2" id="KW-1185">Reference proteome</keyword>
<dbReference type="RefSeq" id="WP_280763504.1">
    <property type="nucleotide sequence ID" value="NZ_JARXVC010000020.1"/>
</dbReference>
<sequence>MTNSTNDVVELLANDEDRIVASWGVIYHLTPCCGASGKGSMDAIVCRSCYHEVDDLYALGWVVHDEQDWARFSRHVTAMYPGVSAGELERMRALAAATRAPLGDG</sequence>
<comment type="caution">
    <text evidence="1">The sequence shown here is derived from an EMBL/GenBank/DDBJ whole genome shotgun (WGS) entry which is preliminary data.</text>
</comment>
<dbReference type="EMBL" id="JARXVC010000020">
    <property type="protein sequence ID" value="MDH6284277.1"/>
    <property type="molecule type" value="Genomic_DNA"/>
</dbReference>
<evidence type="ECO:0000313" key="1">
    <source>
        <dbReference type="EMBL" id="MDH6284277.1"/>
    </source>
</evidence>
<gene>
    <name evidence="1" type="ORF">M2280_005535</name>
</gene>
<protein>
    <submittedName>
        <fullName evidence="1">Uncharacterized protein</fullName>
    </submittedName>
</protein>
<accession>A0ABT6MIX5</accession>
<dbReference type="Proteomes" id="UP001160334">
    <property type="component" value="Unassembled WGS sequence"/>
</dbReference>
<evidence type="ECO:0000313" key="2">
    <source>
        <dbReference type="Proteomes" id="UP001160334"/>
    </source>
</evidence>
<reference evidence="1 2" key="1">
    <citation type="submission" date="2023-04" db="EMBL/GenBank/DDBJ databases">
        <title>Forest soil microbial communities from Buena Vista Peninsula, Colon Province, Panama.</title>
        <authorList>
            <person name="Bouskill N."/>
        </authorList>
    </citation>
    <scope>NUCLEOTIDE SEQUENCE [LARGE SCALE GENOMIC DNA]</scope>
    <source>
        <strain evidence="1 2">CFH S0262</strain>
    </source>
</reference>
<proteinExistence type="predicted"/>